<reference evidence="4 8" key="5">
    <citation type="submission" date="2019-11" db="EMBL/GenBank/DDBJ databases">
        <title>Multidrug-resistant Acinetobacter baumannii moving toward extensively drug-resistant over fifteen years in South of Brazil.</title>
        <authorList>
            <person name="Fedrigo N.H."/>
            <person name="Cerdeira L."/>
            <person name="Fuga B."/>
            <person name="Marini P.V.B."/>
            <person name="Shinohara D.R."/>
            <person name="Carrara-Marroni F.E."/>
            <person name="Lincopan N."/>
            <person name="Tognim M.C.B."/>
        </authorList>
    </citation>
    <scope>NUCLEOTIDE SEQUENCE [LARGE SCALE GENOMIC DNA]</scope>
    <source>
        <strain evidence="4 8">Ac576</strain>
    </source>
</reference>
<evidence type="ECO:0000313" key="7">
    <source>
        <dbReference type="Proteomes" id="UP000280073"/>
    </source>
</evidence>
<dbReference type="Proteomes" id="UP000439424">
    <property type="component" value="Unassembled WGS sequence"/>
</dbReference>
<evidence type="ECO:0000256" key="1">
    <source>
        <dbReference type="SAM" id="MobiDB-lite"/>
    </source>
</evidence>
<reference evidence="2 6" key="1">
    <citation type="journal article" date="2015" name="J. Bacteriol.">
        <title>Resources for Genetic and Genomic Analysis of Emerging Pathogen Acinetobacter baumannii.</title>
        <authorList>
            <person name="Gallagher L.A."/>
            <person name="Ramage E."/>
            <person name="Weiss E.J."/>
            <person name="Radey M."/>
            <person name="Hayden H.S."/>
            <person name="Held K.G."/>
            <person name="Huse H.K."/>
            <person name="Zurawski D.V."/>
            <person name="Brittnacher M.J."/>
            <person name="Manoil C."/>
        </authorList>
    </citation>
    <scope>NUCLEOTIDE SEQUENCE [LARGE SCALE GENOMIC DNA]</scope>
    <source>
        <strain evidence="2 6">AB5075-UW</strain>
    </source>
</reference>
<dbReference type="AlphaFoldDB" id="A0A0D8GPQ9"/>
<evidence type="ECO:0000313" key="9">
    <source>
        <dbReference type="Proteomes" id="UP000461234"/>
    </source>
</evidence>
<dbReference type="RefSeq" id="WP_001245792.1">
    <property type="nucleotide sequence ID" value="NZ_AP031576.1"/>
</dbReference>
<dbReference type="EMBL" id="WIOC01000014">
    <property type="protein sequence ID" value="MQR50124.1"/>
    <property type="molecule type" value="Genomic_DNA"/>
</dbReference>
<organism evidence="2 6">
    <name type="scientific">Acinetobacter baumannii</name>
    <dbReference type="NCBI Taxonomy" id="470"/>
    <lineage>
        <taxon>Bacteria</taxon>
        <taxon>Pseudomonadati</taxon>
        <taxon>Pseudomonadota</taxon>
        <taxon>Gammaproteobacteria</taxon>
        <taxon>Moraxellales</taxon>
        <taxon>Moraxellaceae</taxon>
        <taxon>Acinetobacter</taxon>
        <taxon>Acinetobacter calcoaceticus/baumannii complex</taxon>
    </lineage>
</organism>
<dbReference type="Proteomes" id="UP000461234">
    <property type="component" value="Unassembled WGS sequence"/>
</dbReference>
<dbReference type="OrthoDB" id="6710863at2"/>
<dbReference type="PATRIC" id="fig|470.1314.peg.658"/>
<evidence type="ECO:0000313" key="4">
    <source>
        <dbReference type="EMBL" id="MVM92942.1"/>
    </source>
</evidence>
<reference evidence="5 7" key="3">
    <citation type="submission" date="2018-10" db="EMBL/GenBank/DDBJ databases">
        <title>GWAS and RNA-Seq identify cryptic mechanisms of antimicrobial resistance in Acinetobacter baumannii.</title>
        <authorList>
            <person name="Sahl J.W."/>
        </authorList>
    </citation>
    <scope>NUCLEOTIDE SEQUENCE [LARGE SCALE GENOMIC DNA]</scope>
    <source>
        <strain evidence="5 7">TG28175</strain>
    </source>
</reference>
<dbReference type="Proteomes" id="UP000032746">
    <property type="component" value="Chromosome"/>
</dbReference>
<reference evidence="6" key="2">
    <citation type="submission" date="2015-03" db="EMBL/GenBank/DDBJ databases">
        <authorList>
            <person name="Gallagher L.A."/>
            <person name="Hayden H.S."/>
            <person name="Weiss E.J."/>
            <person name="Hager K.R."/>
            <person name="Ramage E."/>
            <person name="Radey M.R."/>
            <person name="Bydalek R."/>
            <person name="Manoil C."/>
            <person name="Miller S.I."/>
            <person name="Brittnacher M.J."/>
        </authorList>
    </citation>
    <scope>NUCLEOTIDE SEQUENCE [LARGE SCALE GENOMIC DNA]</scope>
    <source>
        <strain evidence="6">AB5075-UW</strain>
    </source>
</reference>
<evidence type="ECO:0000313" key="6">
    <source>
        <dbReference type="Proteomes" id="UP000032746"/>
    </source>
</evidence>
<gene>
    <name evidence="2" type="ORF">ABUW_2676</name>
    <name evidence="5" type="ORF">EA686_09525</name>
    <name evidence="3" type="ORF">F2P40_12490</name>
    <name evidence="4" type="ORF">GNY86_15530</name>
</gene>
<protein>
    <submittedName>
        <fullName evidence="2">Uncharacterized protein</fullName>
    </submittedName>
</protein>
<proteinExistence type="predicted"/>
<evidence type="ECO:0000313" key="8">
    <source>
        <dbReference type="Proteomes" id="UP000439424"/>
    </source>
</evidence>
<evidence type="ECO:0000313" key="2">
    <source>
        <dbReference type="EMBL" id="AKA32395.1"/>
    </source>
</evidence>
<dbReference type="EMBL" id="RFDI01000426">
    <property type="protein sequence ID" value="RSR58257.1"/>
    <property type="molecule type" value="Genomic_DNA"/>
</dbReference>
<dbReference type="EMBL" id="CP008706">
    <property type="protein sequence ID" value="AKA32395.1"/>
    <property type="molecule type" value="Genomic_DNA"/>
</dbReference>
<evidence type="ECO:0000313" key="3">
    <source>
        <dbReference type="EMBL" id="MQR50124.1"/>
    </source>
</evidence>
<dbReference type="Proteomes" id="UP000280073">
    <property type="component" value="Unassembled WGS sequence"/>
</dbReference>
<name>A0A0D8GPQ9_ACIBA</name>
<feature type="region of interest" description="Disordered" evidence="1">
    <location>
        <begin position="1"/>
        <end position="31"/>
    </location>
</feature>
<reference evidence="3 9" key="4">
    <citation type="submission" date="2019-10" db="EMBL/GenBank/DDBJ databases">
        <title>Genetic environment of the oxa23 gene and comparative analysis of carbapenem resistant Acinetobacter baumannii isolates belonging to global clone 1, lineage 2 recovered in a burns hospital outbreak in 2012-2013.</title>
        <authorList>
            <person name="Douraghi M."/>
            <person name="Aris P."/>
            <person name="Kenyon J."/>
            <person name="Hamidian M."/>
        </authorList>
    </citation>
    <scope>NUCLEOTIDE SEQUENCE [LARGE SCALE GENOMIC DNA]</scope>
    <source>
        <strain evidence="3 9">ABS103</strain>
    </source>
</reference>
<dbReference type="EMBL" id="WPIP01000142">
    <property type="protein sequence ID" value="MVM92942.1"/>
    <property type="molecule type" value="Genomic_DNA"/>
</dbReference>
<evidence type="ECO:0000313" key="5">
    <source>
        <dbReference type="EMBL" id="RSR58257.1"/>
    </source>
</evidence>
<sequence>MRNQIHPINNVDPLDTENEQKQENSVLNSVNPDPVEVTDLFVEIGKDIADFASSILDNIDINF</sequence>
<accession>A0A0D8GPQ9</accession>